<dbReference type="Proteomes" id="UP000297595">
    <property type="component" value="Unassembled WGS sequence"/>
</dbReference>
<accession>A0A8H2E1D1</accession>
<reference evidence="1 2" key="1">
    <citation type="submission" date="2019-03" db="EMBL/GenBank/DDBJ databases">
        <title>Nematode-trapping fungi genome.</title>
        <authorList>
            <person name="Vidal-Diez De Ulzurrun G."/>
        </authorList>
    </citation>
    <scope>NUCLEOTIDE SEQUENCE [LARGE SCALE GENOMIC DNA]</scope>
    <source>
        <strain evidence="1 2">TWF154</strain>
    </source>
</reference>
<dbReference type="AlphaFoldDB" id="A0A8H2E1D1"/>
<dbReference type="EMBL" id="SOZJ01000003">
    <property type="protein sequence ID" value="TGJ68682.1"/>
    <property type="molecule type" value="Genomic_DNA"/>
</dbReference>
<comment type="caution">
    <text evidence="1">The sequence shown here is derived from an EMBL/GenBank/DDBJ whole genome shotgun (WGS) entry which is preliminary data.</text>
</comment>
<gene>
    <name evidence="1" type="ORF">EYR41_004773</name>
</gene>
<proteinExistence type="predicted"/>
<sequence>MSNTERSHISAILLTDGNVYRFHSQLDQKLGGGEAIGWNSSNVRFSGAHDQRELDMKRYLWVNYGVPGFSEPAFLVERRYRLETTWVQQTRSRPKEYGSNIPCRPKTL</sequence>
<protein>
    <submittedName>
        <fullName evidence="1">Uncharacterized protein</fullName>
    </submittedName>
</protein>
<evidence type="ECO:0000313" key="1">
    <source>
        <dbReference type="EMBL" id="TGJ68682.1"/>
    </source>
</evidence>
<evidence type="ECO:0000313" key="2">
    <source>
        <dbReference type="Proteomes" id="UP000297595"/>
    </source>
</evidence>
<organism evidence="1 2">
    <name type="scientific">Orbilia oligospora</name>
    <name type="common">Nematode-trapping fungus</name>
    <name type="synonym">Arthrobotrys oligospora</name>
    <dbReference type="NCBI Taxonomy" id="2813651"/>
    <lineage>
        <taxon>Eukaryota</taxon>
        <taxon>Fungi</taxon>
        <taxon>Dikarya</taxon>
        <taxon>Ascomycota</taxon>
        <taxon>Pezizomycotina</taxon>
        <taxon>Orbiliomycetes</taxon>
        <taxon>Orbiliales</taxon>
        <taxon>Orbiliaceae</taxon>
        <taxon>Orbilia</taxon>
    </lineage>
</organism>
<name>A0A8H2E1D1_ORBOL</name>